<protein>
    <submittedName>
        <fullName evidence="3">Ovule protein</fullName>
    </submittedName>
</protein>
<sequence length="67" mass="8012">MMSGAHINFMHAGGLHHSSFPTPYRRSQSLSRRVSQLSQSSQRMSQKRRNGITMFFRKWKRRNYKKI</sequence>
<name>A0A0K0EUS2_STRVS</name>
<dbReference type="Proteomes" id="UP000035680">
    <property type="component" value="Unassembled WGS sequence"/>
</dbReference>
<reference evidence="3" key="2">
    <citation type="submission" date="2015-08" db="UniProtKB">
        <authorList>
            <consortium name="WormBaseParasite"/>
        </authorList>
    </citation>
    <scope>IDENTIFICATION</scope>
</reference>
<feature type="region of interest" description="Disordered" evidence="1">
    <location>
        <begin position="12"/>
        <end position="53"/>
    </location>
</feature>
<dbReference type="WBParaSite" id="SVE_0026700.1">
    <property type="protein sequence ID" value="SVE_0026700.1"/>
    <property type="gene ID" value="SVE_0026700"/>
</dbReference>
<dbReference type="AlphaFoldDB" id="A0A0K0EUS2"/>
<evidence type="ECO:0000313" key="3">
    <source>
        <dbReference type="WBParaSite" id="SVE_0026700.1"/>
    </source>
</evidence>
<organism evidence="2 3">
    <name type="scientific">Strongyloides venezuelensis</name>
    <name type="common">Threadworm</name>
    <dbReference type="NCBI Taxonomy" id="75913"/>
    <lineage>
        <taxon>Eukaryota</taxon>
        <taxon>Metazoa</taxon>
        <taxon>Ecdysozoa</taxon>
        <taxon>Nematoda</taxon>
        <taxon>Chromadorea</taxon>
        <taxon>Rhabditida</taxon>
        <taxon>Tylenchina</taxon>
        <taxon>Panagrolaimomorpha</taxon>
        <taxon>Strongyloidoidea</taxon>
        <taxon>Strongyloididae</taxon>
        <taxon>Strongyloides</taxon>
    </lineage>
</organism>
<evidence type="ECO:0000256" key="1">
    <source>
        <dbReference type="SAM" id="MobiDB-lite"/>
    </source>
</evidence>
<feature type="compositionally biased region" description="Low complexity" evidence="1">
    <location>
        <begin position="25"/>
        <end position="44"/>
    </location>
</feature>
<evidence type="ECO:0000313" key="2">
    <source>
        <dbReference type="Proteomes" id="UP000035680"/>
    </source>
</evidence>
<accession>A0A0K0EUS2</accession>
<reference evidence="2" key="1">
    <citation type="submission" date="2014-07" db="EMBL/GenBank/DDBJ databases">
        <authorList>
            <person name="Martin A.A"/>
            <person name="De Silva N."/>
        </authorList>
    </citation>
    <scope>NUCLEOTIDE SEQUENCE</scope>
</reference>
<proteinExistence type="predicted"/>
<keyword evidence="2" id="KW-1185">Reference proteome</keyword>